<comment type="caution">
    <text evidence="4">The sequence shown here is derived from an EMBL/GenBank/DDBJ whole genome shotgun (WGS) entry which is preliminary data.</text>
</comment>
<name>A0A918M838_9ACTN</name>
<dbReference type="EMBL" id="BMTP01000026">
    <property type="protein sequence ID" value="GGU65942.1"/>
    <property type="molecule type" value="Genomic_DNA"/>
</dbReference>
<dbReference type="Gene3D" id="3.60.40.10">
    <property type="entry name" value="PPM-type phosphatase domain"/>
    <property type="match status" value="1"/>
</dbReference>
<dbReference type="PANTHER" id="PTHR43156:SF2">
    <property type="entry name" value="STAGE II SPORULATION PROTEIN E"/>
    <property type="match status" value="1"/>
</dbReference>
<sequence length="230" mass="24082">MIPLSGARVALVVGDVVGHGRHAAATMGRLCTAVDNFCSLDLPPGDLVARLDRGEGWAVENTHQDSTIIGATCLYAVYDPASRHCTLTRAGHPMPAIVGPDGDVDFVDLPSGSPPGLGGMPFETVELELAEGSQLVLYTDGLVEDRHRDIDTGPDQLRTVLACAGRAVEDTCEAALDALLPTRPSDDVVLLVAQLTARWGPATPPTARSSGPNSHCSDDSRPTLASMIQP</sequence>
<evidence type="ECO:0000256" key="2">
    <source>
        <dbReference type="SAM" id="MobiDB-lite"/>
    </source>
</evidence>
<evidence type="ECO:0000313" key="4">
    <source>
        <dbReference type="EMBL" id="GGU65942.1"/>
    </source>
</evidence>
<protein>
    <recommendedName>
        <fullName evidence="3">PPM-type phosphatase domain-containing protein</fullName>
    </recommendedName>
</protein>
<feature type="domain" description="PPM-type phosphatase" evidence="3">
    <location>
        <begin position="1"/>
        <end position="195"/>
    </location>
</feature>
<evidence type="ECO:0000256" key="1">
    <source>
        <dbReference type="ARBA" id="ARBA00022801"/>
    </source>
</evidence>
<reference evidence="4" key="1">
    <citation type="journal article" date="2014" name="Int. J. Syst. Evol. Microbiol.">
        <title>Complete genome sequence of Corynebacterium casei LMG S-19264T (=DSM 44701T), isolated from a smear-ripened cheese.</title>
        <authorList>
            <consortium name="US DOE Joint Genome Institute (JGI-PGF)"/>
            <person name="Walter F."/>
            <person name="Albersmeier A."/>
            <person name="Kalinowski J."/>
            <person name="Ruckert C."/>
        </authorList>
    </citation>
    <scope>NUCLEOTIDE SEQUENCE</scope>
    <source>
        <strain evidence="4">JCM 4391</strain>
    </source>
</reference>
<feature type="region of interest" description="Disordered" evidence="2">
    <location>
        <begin position="201"/>
        <end position="230"/>
    </location>
</feature>
<dbReference type="Proteomes" id="UP000636661">
    <property type="component" value="Unassembled WGS sequence"/>
</dbReference>
<dbReference type="InterPro" id="IPR001932">
    <property type="entry name" value="PPM-type_phosphatase-like_dom"/>
</dbReference>
<dbReference type="InterPro" id="IPR036457">
    <property type="entry name" value="PPM-type-like_dom_sf"/>
</dbReference>
<dbReference type="PANTHER" id="PTHR43156">
    <property type="entry name" value="STAGE II SPORULATION PROTEIN E-RELATED"/>
    <property type="match status" value="1"/>
</dbReference>
<dbReference type="InterPro" id="IPR052016">
    <property type="entry name" value="Bact_Sigma-Reg"/>
</dbReference>
<dbReference type="GO" id="GO:0016791">
    <property type="term" value="F:phosphatase activity"/>
    <property type="evidence" value="ECO:0007669"/>
    <property type="project" value="TreeGrafter"/>
</dbReference>
<evidence type="ECO:0000259" key="3">
    <source>
        <dbReference type="SMART" id="SM00331"/>
    </source>
</evidence>
<dbReference type="Pfam" id="PF07228">
    <property type="entry name" value="SpoIIE"/>
    <property type="match status" value="1"/>
</dbReference>
<dbReference type="SUPFAM" id="SSF81606">
    <property type="entry name" value="PP2C-like"/>
    <property type="match status" value="1"/>
</dbReference>
<evidence type="ECO:0000313" key="5">
    <source>
        <dbReference type="Proteomes" id="UP000636661"/>
    </source>
</evidence>
<keyword evidence="1" id="KW-0378">Hydrolase</keyword>
<accession>A0A918M838</accession>
<proteinExistence type="predicted"/>
<gene>
    <name evidence="4" type="ORF">GCM10010274_63250</name>
</gene>
<feature type="compositionally biased region" description="Polar residues" evidence="2">
    <location>
        <begin position="206"/>
        <end position="215"/>
    </location>
</feature>
<dbReference type="SMART" id="SM00331">
    <property type="entry name" value="PP2C_SIG"/>
    <property type="match status" value="1"/>
</dbReference>
<reference evidence="4" key="2">
    <citation type="submission" date="2020-09" db="EMBL/GenBank/DDBJ databases">
        <authorList>
            <person name="Sun Q."/>
            <person name="Ohkuma M."/>
        </authorList>
    </citation>
    <scope>NUCLEOTIDE SEQUENCE</scope>
    <source>
        <strain evidence="4">JCM 4391</strain>
    </source>
</reference>
<organism evidence="4 5">
    <name type="scientific">Streptomyces lavendofoliae</name>
    <dbReference type="NCBI Taxonomy" id="67314"/>
    <lineage>
        <taxon>Bacteria</taxon>
        <taxon>Bacillati</taxon>
        <taxon>Actinomycetota</taxon>
        <taxon>Actinomycetes</taxon>
        <taxon>Kitasatosporales</taxon>
        <taxon>Streptomycetaceae</taxon>
        <taxon>Streptomyces</taxon>
    </lineage>
</organism>
<keyword evidence="5" id="KW-1185">Reference proteome</keyword>
<dbReference type="AlphaFoldDB" id="A0A918M838"/>